<protein>
    <submittedName>
        <fullName evidence="3">Uncharacterized protein</fullName>
    </submittedName>
</protein>
<evidence type="ECO:0000313" key="4">
    <source>
        <dbReference type="Proteomes" id="UP000490386"/>
    </source>
</evidence>
<name>A0A7J5B1L1_9MICO</name>
<feature type="region of interest" description="Disordered" evidence="1">
    <location>
        <begin position="1"/>
        <end position="53"/>
    </location>
</feature>
<organism evidence="3 4">
    <name type="scientific">Pseudoclavibacter terrae</name>
    <dbReference type="NCBI Taxonomy" id="1530195"/>
    <lineage>
        <taxon>Bacteria</taxon>
        <taxon>Bacillati</taxon>
        <taxon>Actinomycetota</taxon>
        <taxon>Actinomycetes</taxon>
        <taxon>Micrococcales</taxon>
        <taxon>Microbacteriaceae</taxon>
        <taxon>Pseudoclavibacter</taxon>
    </lineage>
</organism>
<dbReference type="OrthoDB" id="5116399at2"/>
<feature type="transmembrane region" description="Helical" evidence="2">
    <location>
        <begin position="108"/>
        <end position="131"/>
    </location>
</feature>
<dbReference type="Proteomes" id="UP000490386">
    <property type="component" value="Unassembled WGS sequence"/>
</dbReference>
<evidence type="ECO:0000313" key="3">
    <source>
        <dbReference type="EMBL" id="KAB1637807.1"/>
    </source>
</evidence>
<feature type="transmembrane region" description="Helical" evidence="2">
    <location>
        <begin position="77"/>
        <end position="96"/>
    </location>
</feature>
<gene>
    <name evidence="3" type="ORF">F8O03_11485</name>
</gene>
<feature type="transmembrane region" description="Helical" evidence="2">
    <location>
        <begin position="137"/>
        <end position="157"/>
    </location>
</feature>
<dbReference type="RefSeq" id="WP_151423959.1">
    <property type="nucleotide sequence ID" value="NZ_WBJX01000003.1"/>
</dbReference>
<sequence length="178" mass="19366">MSTNLSSPAPRFSPPPADEDFDDGLLGPAPEARQPARSASVVRKPGYDKPQHRHGTVVQRTWYEIAFNPRRWSAGHWALLGVLITVLADVFVFFYASNLFGIDRKFEIEMWLLTAGIAGFLTIALALWGIIFNSARGAAIFALILGLPFGAPPAWLVGNTLVQLMANGGTLPVAPPLW</sequence>
<keyword evidence="4" id="KW-1185">Reference proteome</keyword>
<evidence type="ECO:0000256" key="1">
    <source>
        <dbReference type="SAM" id="MobiDB-lite"/>
    </source>
</evidence>
<keyword evidence="2" id="KW-1133">Transmembrane helix</keyword>
<dbReference type="AlphaFoldDB" id="A0A7J5B1L1"/>
<reference evidence="3 4" key="1">
    <citation type="submission" date="2019-09" db="EMBL/GenBank/DDBJ databases">
        <title>Phylogeny of genus Pseudoclavibacter and closely related genus.</title>
        <authorList>
            <person name="Li Y."/>
        </authorList>
    </citation>
    <scope>NUCLEOTIDE SEQUENCE [LARGE SCALE GENOMIC DNA]</scope>
    <source>
        <strain evidence="3 4">THG-MD12</strain>
    </source>
</reference>
<comment type="caution">
    <text evidence="3">The sequence shown here is derived from an EMBL/GenBank/DDBJ whole genome shotgun (WGS) entry which is preliminary data.</text>
</comment>
<proteinExistence type="predicted"/>
<accession>A0A7J5B1L1</accession>
<dbReference type="EMBL" id="WBJX01000003">
    <property type="protein sequence ID" value="KAB1637807.1"/>
    <property type="molecule type" value="Genomic_DNA"/>
</dbReference>
<keyword evidence="2" id="KW-0472">Membrane</keyword>
<keyword evidence="2" id="KW-0812">Transmembrane</keyword>
<evidence type="ECO:0000256" key="2">
    <source>
        <dbReference type="SAM" id="Phobius"/>
    </source>
</evidence>
<feature type="compositionally biased region" description="Low complexity" evidence="1">
    <location>
        <begin position="1"/>
        <end position="10"/>
    </location>
</feature>